<evidence type="ECO:0000313" key="17">
    <source>
        <dbReference type="Proteomes" id="UP000014216"/>
    </source>
</evidence>
<feature type="site" description="Part of a proton relay during catalysis" evidence="12">
    <location>
        <position position="107"/>
    </location>
</feature>
<proteinExistence type="inferred from homology"/>
<dbReference type="PATRIC" id="fig|1286635.3.peg.2455"/>
<evidence type="ECO:0000256" key="10">
    <source>
        <dbReference type="ARBA" id="ARBA00023270"/>
    </source>
</evidence>
<comment type="subcellular location">
    <subcellularLocation>
        <location evidence="12">Cytoplasm</location>
    </subcellularLocation>
</comment>
<dbReference type="Proteomes" id="UP000014216">
    <property type="component" value="Unassembled WGS sequence"/>
</dbReference>
<dbReference type="RefSeq" id="WP_006966158.1">
    <property type="nucleotide sequence ID" value="NZ_APJX01000004.1"/>
</dbReference>
<evidence type="ECO:0000256" key="6">
    <source>
        <dbReference type="ARBA" id="ARBA00022605"/>
    </source>
</evidence>
<evidence type="ECO:0000256" key="14">
    <source>
        <dbReference type="PIRSR" id="PIRSR001365-1"/>
    </source>
</evidence>
<evidence type="ECO:0000256" key="13">
    <source>
        <dbReference type="PIRNR" id="PIRNR001365"/>
    </source>
</evidence>
<dbReference type="PIRSF" id="PIRSF001365">
    <property type="entry name" value="DHDPS"/>
    <property type="match status" value="1"/>
</dbReference>
<dbReference type="PROSITE" id="PS00665">
    <property type="entry name" value="DHDPS_1"/>
    <property type="match status" value="1"/>
</dbReference>
<feature type="active site" description="Schiff-base intermediate with substrate" evidence="12 14">
    <location>
        <position position="164"/>
    </location>
</feature>
<gene>
    <name evidence="12 16" type="primary">dapA</name>
    <name evidence="16" type="ORF">Dpo_4c04030</name>
</gene>
<dbReference type="OrthoDB" id="9782828at2"/>
<dbReference type="InterPro" id="IPR013785">
    <property type="entry name" value="Aldolase_TIM"/>
</dbReference>
<keyword evidence="10 12" id="KW-0704">Schiff base</keyword>
<dbReference type="PANTHER" id="PTHR12128">
    <property type="entry name" value="DIHYDRODIPICOLINATE SYNTHASE"/>
    <property type="match status" value="1"/>
</dbReference>
<dbReference type="EMBL" id="APJX01000004">
    <property type="protein sequence ID" value="EMS79851.1"/>
    <property type="molecule type" value="Genomic_DNA"/>
</dbReference>
<dbReference type="InterPro" id="IPR005263">
    <property type="entry name" value="DapA"/>
</dbReference>
<comment type="caution">
    <text evidence="16">The sequence shown here is derived from an EMBL/GenBank/DDBJ whole genome shotgun (WGS) entry which is preliminary data.</text>
</comment>
<name>S0G650_9BACT</name>
<dbReference type="PRINTS" id="PR00146">
    <property type="entry name" value="DHPICSNTHASE"/>
</dbReference>
<feature type="active site" description="Proton donor/acceptor" evidence="12 14">
    <location>
        <position position="135"/>
    </location>
</feature>
<evidence type="ECO:0000313" key="16">
    <source>
        <dbReference type="EMBL" id="EMS79851.1"/>
    </source>
</evidence>
<keyword evidence="5 12" id="KW-0963">Cytoplasm</keyword>
<comment type="caution">
    <text evidence="12">Was originally thought to be a dihydrodipicolinate synthase (DHDPS), catalyzing the condensation of (S)-aspartate-beta-semialdehyde [(S)-ASA] and pyruvate to dihydrodipicolinate (DHDP). However, it was shown in E.coli that the product of the enzymatic reaction is not dihydrodipicolinate but in fact (4S)-4-hydroxy-2,3,4,5-tetrahydro-(2S)-dipicolinic acid (HTPA), and that the consecutive dehydration reaction leading to DHDP is not spontaneous but catalyzed by DapB.</text>
</comment>
<evidence type="ECO:0000256" key="4">
    <source>
        <dbReference type="ARBA" id="ARBA00012086"/>
    </source>
</evidence>
<dbReference type="NCBIfam" id="TIGR00674">
    <property type="entry name" value="dapA"/>
    <property type="match status" value="1"/>
</dbReference>
<dbReference type="CDD" id="cd00950">
    <property type="entry name" value="DHDPS"/>
    <property type="match status" value="1"/>
</dbReference>
<feature type="site" description="Part of a proton relay during catalysis" evidence="12">
    <location>
        <position position="44"/>
    </location>
</feature>
<dbReference type="HAMAP" id="MF_00418">
    <property type="entry name" value="DapA"/>
    <property type="match status" value="1"/>
</dbReference>
<comment type="function">
    <text evidence="1 12">Catalyzes the condensation of (S)-aspartate-beta-semialdehyde [(S)-ASA] and pyruvate to 4-hydroxy-tetrahydrodipicolinate (HTPA).</text>
</comment>
<evidence type="ECO:0000256" key="11">
    <source>
        <dbReference type="ARBA" id="ARBA00047836"/>
    </source>
</evidence>
<sequence>MENGCFTALITPFTDTGEPDQNGLEQLIEFQIQNHITGILVTGTTGESPTLKWQEHIHVIALAAKQVTGRCRVIAGTGSNNTQEALTAAGHAAKEGVDAILMVDPYYNGPSSLEIRKEYYEVVAGQYPDMTIIPYIIPGRTGAQMLPQDLALLAQACPNITCVKEATGNLDNMKLTRKCCGPDFQIFSGDDALVYDIMTDPEIRACGSISVMSNIVPGFMTQMVSAINQGDRDEAERLQAVLKPLLDLVVVTTTEETAFGPVKCRARNPLPLKTMMQLLGMPSGPCRPPLGKMTRQGLDKIVETMQQVHTDHPDIFAPIAKFFNIDIHERLHNPDYQNGLWYAYE</sequence>
<reference evidence="16 17" key="1">
    <citation type="journal article" date="2013" name="Genome Announc.">
        <title>Draft Genome Sequence of Desulfotignum phosphitoxidans DSM 13687 Strain FiPS-3.</title>
        <authorList>
            <person name="Poehlein A."/>
            <person name="Daniel R."/>
            <person name="Simeonova D.D."/>
        </authorList>
    </citation>
    <scope>NUCLEOTIDE SEQUENCE [LARGE SCALE GENOMIC DNA]</scope>
    <source>
        <strain evidence="16 17">DSM 13687</strain>
    </source>
</reference>
<feature type="binding site" evidence="12 15">
    <location>
        <position position="45"/>
    </location>
    <ligand>
        <name>pyruvate</name>
        <dbReference type="ChEBI" id="CHEBI:15361"/>
    </ligand>
</feature>
<dbReference type="SMART" id="SM01130">
    <property type="entry name" value="DHDPS"/>
    <property type="match status" value="1"/>
</dbReference>
<protein>
    <recommendedName>
        <fullName evidence="4 12">4-hydroxy-tetrahydrodipicolinate synthase</fullName>
        <shortName evidence="12">HTPA synthase</shortName>
        <ecNumber evidence="4 12">4.3.3.7</ecNumber>
    </recommendedName>
</protein>
<comment type="pathway">
    <text evidence="2 12">Amino-acid biosynthesis; L-lysine biosynthesis via DAP pathway; (S)-tetrahydrodipicolinate from L-aspartate: step 3/4.</text>
</comment>
<evidence type="ECO:0000256" key="7">
    <source>
        <dbReference type="ARBA" id="ARBA00022915"/>
    </source>
</evidence>
<keyword evidence="7 12" id="KW-0220">Diaminopimelate biosynthesis</keyword>
<feature type="binding site" evidence="12 15">
    <location>
        <position position="209"/>
    </location>
    <ligand>
        <name>pyruvate</name>
        <dbReference type="ChEBI" id="CHEBI:15361"/>
    </ligand>
</feature>
<dbReference type="GO" id="GO:0005737">
    <property type="term" value="C:cytoplasm"/>
    <property type="evidence" value="ECO:0007669"/>
    <property type="project" value="UniProtKB-SubCell"/>
</dbReference>
<accession>S0G650</accession>
<dbReference type="InterPro" id="IPR002220">
    <property type="entry name" value="DapA-like"/>
</dbReference>
<keyword evidence="6 12" id="KW-0028">Amino-acid biosynthesis</keyword>
<evidence type="ECO:0000256" key="8">
    <source>
        <dbReference type="ARBA" id="ARBA00023154"/>
    </source>
</evidence>
<comment type="catalytic activity">
    <reaction evidence="11 12">
        <text>L-aspartate 4-semialdehyde + pyruvate = (2S,4S)-4-hydroxy-2,3,4,5-tetrahydrodipicolinate + H2O + H(+)</text>
        <dbReference type="Rhea" id="RHEA:34171"/>
        <dbReference type="ChEBI" id="CHEBI:15361"/>
        <dbReference type="ChEBI" id="CHEBI:15377"/>
        <dbReference type="ChEBI" id="CHEBI:15378"/>
        <dbReference type="ChEBI" id="CHEBI:67139"/>
        <dbReference type="ChEBI" id="CHEBI:537519"/>
        <dbReference type="EC" id="4.3.3.7"/>
    </reaction>
</comment>
<evidence type="ECO:0000256" key="9">
    <source>
        <dbReference type="ARBA" id="ARBA00023239"/>
    </source>
</evidence>
<dbReference type="EC" id="4.3.3.7" evidence="4 12"/>
<evidence type="ECO:0000256" key="2">
    <source>
        <dbReference type="ARBA" id="ARBA00005120"/>
    </source>
</evidence>
<evidence type="ECO:0000256" key="15">
    <source>
        <dbReference type="PIRSR" id="PIRSR001365-2"/>
    </source>
</evidence>
<dbReference type="InterPro" id="IPR020624">
    <property type="entry name" value="Schiff_base-form_aldolases_CS"/>
</dbReference>
<evidence type="ECO:0000256" key="1">
    <source>
        <dbReference type="ARBA" id="ARBA00003294"/>
    </source>
</evidence>
<dbReference type="GO" id="GO:0019877">
    <property type="term" value="P:diaminopimelate biosynthetic process"/>
    <property type="evidence" value="ECO:0007669"/>
    <property type="project" value="UniProtKB-UniRule"/>
</dbReference>
<evidence type="ECO:0000256" key="5">
    <source>
        <dbReference type="ARBA" id="ARBA00022490"/>
    </source>
</evidence>
<dbReference type="SUPFAM" id="SSF51569">
    <property type="entry name" value="Aldolase"/>
    <property type="match status" value="1"/>
</dbReference>
<keyword evidence="17" id="KW-1185">Reference proteome</keyword>
<organism evidence="16 17">
    <name type="scientific">Desulfotignum phosphitoxidans DSM 13687</name>
    <dbReference type="NCBI Taxonomy" id="1286635"/>
    <lineage>
        <taxon>Bacteria</taxon>
        <taxon>Pseudomonadati</taxon>
        <taxon>Thermodesulfobacteriota</taxon>
        <taxon>Desulfobacteria</taxon>
        <taxon>Desulfobacterales</taxon>
        <taxon>Desulfobacteraceae</taxon>
        <taxon>Desulfotignum</taxon>
    </lineage>
</organism>
<dbReference type="AlphaFoldDB" id="S0G650"/>
<dbReference type="GO" id="GO:0009089">
    <property type="term" value="P:lysine biosynthetic process via diaminopimelate"/>
    <property type="evidence" value="ECO:0007669"/>
    <property type="project" value="UniProtKB-UniRule"/>
</dbReference>
<keyword evidence="9 12" id="KW-0456">Lyase</keyword>
<keyword evidence="8 12" id="KW-0457">Lysine biosynthesis</keyword>
<comment type="subunit">
    <text evidence="12">Homotetramer; dimer of dimers.</text>
</comment>
<evidence type="ECO:0000256" key="12">
    <source>
        <dbReference type="HAMAP-Rule" id="MF_00418"/>
    </source>
</evidence>
<dbReference type="Pfam" id="PF00701">
    <property type="entry name" value="DHDPS"/>
    <property type="match status" value="1"/>
</dbReference>
<dbReference type="Gene3D" id="3.20.20.70">
    <property type="entry name" value="Aldolase class I"/>
    <property type="match status" value="1"/>
</dbReference>
<dbReference type="GO" id="GO:0008840">
    <property type="term" value="F:4-hydroxy-tetrahydrodipicolinate synthase activity"/>
    <property type="evidence" value="ECO:0007669"/>
    <property type="project" value="UniProtKB-UniRule"/>
</dbReference>
<dbReference type="PANTHER" id="PTHR12128:SF66">
    <property type="entry name" value="4-HYDROXY-2-OXOGLUTARATE ALDOLASE, MITOCHONDRIAL"/>
    <property type="match status" value="1"/>
</dbReference>
<dbReference type="UniPathway" id="UPA00034">
    <property type="reaction ID" value="UER00017"/>
</dbReference>
<evidence type="ECO:0000256" key="3">
    <source>
        <dbReference type="ARBA" id="ARBA00007592"/>
    </source>
</evidence>
<comment type="similarity">
    <text evidence="3 12 13">Belongs to the DapA family.</text>
</comment>